<keyword evidence="6" id="KW-1185">Reference proteome</keyword>
<dbReference type="CDD" id="cd07938">
    <property type="entry name" value="DRE_TIM_HMGL"/>
    <property type="match status" value="1"/>
</dbReference>
<organism evidence="5 6">
    <name type="scientific">Alicyclobacillus macrosporangiidus</name>
    <dbReference type="NCBI Taxonomy" id="392015"/>
    <lineage>
        <taxon>Bacteria</taxon>
        <taxon>Bacillati</taxon>
        <taxon>Bacillota</taxon>
        <taxon>Bacilli</taxon>
        <taxon>Bacillales</taxon>
        <taxon>Alicyclobacillaceae</taxon>
        <taxon>Alicyclobacillus</taxon>
    </lineage>
</organism>
<dbReference type="STRING" id="392015.SAMN05421543_10229"/>
<dbReference type="InterPro" id="IPR000891">
    <property type="entry name" value="PYR_CT"/>
</dbReference>
<gene>
    <name evidence="5" type="ORF">SAMN05421543_10229</name>
</gene>
<dbReference type="PANTHER" id="PTHR42738:SF7">
    <property type="entry name" value="HYDROXYMETHYLGLUTARYL-COA LYASE"/>
    <property type="match status" value="1"/>
</dbReference>
<evidence type="ECO:0000256" key="1">
    <source>
        <dbReference type="ARBA" id="ARBA00009405"/>
    </source>
</evidence>
<feature type="domain" description="Pyruvate carboxyltransferase" evidence="4">
    <location>
        <begin position="2"/>
        <end position="272"/>
    </location>
</feature>
<dbReference type="RefSeq" id="WP_074949361.1">
    <property type="nucleotide sequence ID" value="NZ_FPBV01000002.1"/>
</dbReference>
<dbReference type="AlphaFoldDB" id="A0A1I7G6Q3"/>
<dbReference type="GO" id="GO:0046951">
    <property type="term" value="P:ketone body biosynthetic process"/>
    <property type="evidence" value="ECO:0007669"/>
    <property type="project" value="TreeGrafter"/>
</dbReference>
<dbReference type="Proteomes" id="UP000183508">
    <property type="component" value="Unassembled WGS sequence"/>
</dbReference>
<evidence type="ECO:0000256" key="2">
    <source>
        <dbReference type="ARBA" id="ARBA00022723"/>
    </source>
</evidence>
<dbReference type="PROSITE" id="PS50991">
    <property type="entry name" value="PYR_CT"/>
    <property type="match status" value="1"/>
</dbReference>
<dbReference type="Pfam" id="PF00682">
    <property type="entry name" value="HMGL-like"/>
    <property type="match status" value="1"/>
</dbReference>
<dbReference type="FunFam" id="3.20.20.70:FF:000071">
    <property type="entry name" value="Hydroxymethylglutaryl-CoA lyase"/>
    <property type="match status" value="1"/>
</dbReference>
<dbReference type="GO" id="GO:0046872">
    <property type="term" value="F:metal ion binding"/>
    <property type="evidence" value="ECO:0007669"/>
    <property type="project" value="UniProtKB-KW"/>
</dbReference>
<evidence type="ECO:0000313" key="6">
    <source>
        <dbReference type="Proteomes" id="UP000183508"/>
    </source>
</evidence>
<keyword evidence="3 5" id="KW-0456">Lyase</keyword>
<evidence type="ECO:0000259" key="4">
    <source>
        <dbReference type="PROSITE" id="PS50991"/>
    </source>
</evidence>
<evidence type="ECO:0000313" key="5">
    <source>
        <dbReference type="EMBL" id="SFU44103.1"/>
    </source>
</evidence>
<dbReference type="NCBIfam" id="NF004283">
    <property type="entry name" value="PRK05692.1"/>
    <property type="match status" value="1"/>
</dbReference>
<dbReference type="EMBL" id="FPBV01000002">
    <property type="protein sequence ID" value="SFU44103.1"/>
    <property type="molecule type" value="Genomic_DNA"/>
</dbReference>
<dbReference type="OrthoDB" id="9784013at2"/>
<keyword evidence="2" id="KW-0479">Metal-binding</keyword>
<dbReference type="GO" id="GO:0006552">
    <property type="term" value="P:L-leucine catabolic process"/>
    <property type="evidence" value="ECO:0007669"/>
    <property type="project" value="TreeGrafter"/>
</dbReference>
<dbReference type="InterPro" id="IPR043594">
    <property type="entry name" value="HMGL"/>
</dbReference>
<protein>
    <submittedName>
        <fullName evidence="5">Hydroxymethylglutaryl-CoA lyase</fullName>
    </submittedName>
</protein>
<reference evidence="6" key="1">
    <citation type="submission" date="2016-10" db="EMBL/GenBank/DDBJ databases">
        <authorList>
            <person name="Varghese N."/>
        </authorList>
    </citation>
    <scope>NUCLEOTIDE SEQUENCE [LARGE SCALE GENOMIC DNA]</scope>
    <source>
        <strain evidence="6">DSM 17980</strain>
    </source>
</reference>
<dbReference type="GO" id="GO:0004419">
    <property type="term" value="F:hydroxymethylglutaryl-CoA lyase activity"/>
    <property type="evidence" value="ECO:0007669"/>
    <property type="project" value="TreeGrafter"/>
</dbReference>
<dbReference type="eggNOG" id="COG0119">
    <property type="taxonomic scope" value="Bacteria"/>
</dbReference>
<dbReference type="PANTHER" id="PTHR42738">
    <property type="entry name" value="HYDROXYMETHYLGLUTARYL-COA LYASE"/>
    <property type="match status" value="1"/>
</dbReference>
<name>A0A1I7G6Q3_9BACL</name>
<sequence length="295" mass="31647">MIHITEVGPRDGLQNERKHLTVAGKVEMIQRLVDAGLRYIEAVSFVNPKVVPQMAGAEDVMAAVPRREGVTYAGLVLSRSGLERALRSGIDVIHIALATSDTFNLRNARRTVEQGLEELAAVARDAVAAGTPVVGYLATAFGCPFEGEVPLHRVLSAADVLLEAGCRGMVLCDTVGVAHPRQVQAFVEAFRSRFGPDDQVPLGLHFHNTRGLGLANVYAGYLAGVRRFDASVGGLGGCPFAPKAVGNVCTEDMVNLFDQMGEPTGVDLSRLVETARWVEAQVERRLDGMMMKVGV</sequence>
<comment type="similarity">
    <text evidence="1">Belongs to the HMG-CoA lyase family.</text>
</comment>
<dbReference type="InterPro" id="IPR013785">
    <property type="entry name" value="Aldolase_TIM"/>
</dbReference>
<dbReference type="Gene3D" id="3.20.20.70">
    <property type="entry name" value="Aldolase class I"/>
    <property type="match status" value="1"/>
</dbReference>
<accession>A0A1I7G6Q3</accession>
<evidence type="ECO:0000256" key="3">
    <source>
        <dbReference type="ARBA" id="ARBA00023239"/>
    </source>
</evidence>
<proteinExistence type="inferred from homology"/>
<dbReference type="SUPFAM" id="SSF51569">
    <property type="entry name" value="Aldolase"/>
    <property type="match status" value="1"/>
</dbReference>